<keyword evidence="4" id="KW-0645">Protease</keyword>
<dbReference type="Pfam" id="PF20773">
    <property type="entry name" value="InhA-like_MAM"/>
    <property type="match status" value="1"/>
</dbReference>
<evidence type="ECO:0000256" key="1">
    <source>
        <dbReference type="ARBA" id="ARBA00001947"/>
    </source>
</evidence>
<keyword evidence="6 10" id="KW-0732">Signal</keyword>
<evidence type="ECO:0000313" key="13">
    <source>
        <dbReference type="EMBL" id="MBU2711401.1"/>
    </source>
</evidence>
<dbReference type="SUPFAM" id="SSF55486">
    <property type="entry name" value="Metalloproteases ('zincins'), catalytic domain"/>
    <property type="match status" value="1"/>
</dbReference>
<feature type="signal peptide" evidence="10">
    <location>
        <begin position="1"/>
        <end position="23"/>
    </location>
</feature>
<dbReference type="EMBL" id="JAGSOY010000019">
    <property type="protein sequence ID" value="MBU2711401.1"/>
    <property type="molecule type" value="Genomic_DNA"/>
</dbReference>
<comment type="subcellular location">
    <subcellularLocation>
        <location evidence="2">Secreted</location>
    </subcellularLocation>
</comment>
<keyword evidence="9" id="KW-0482">Metalloprotease</keyword>
<evidence type="ECO:0000256" key="9">
    <source>
        <dbReference type="ARBA" id="ARBA00023049"/>
    </source>
</evidence>
<evidence type="ECO:0000256" key="7">
    <source>
        <dbReference type="ARBA" id="ARBA00022801"/>
    </source>
</evidence>
<evidence type="ECO:0000256" key="3">
    <source>
        <dbReference type="ARBA" id="ARBA00022525"/>
    </source>
</evidence>
<evidence type="ECO:0000259" key="12">
    <source>
        <dbReference type="Pfam" id="PF20774"/>
    </source>
</evidence>
<keyword evidence="8" id="KW-0862">Zinc</keyword>
<comment type="caution">
    <text evidence="13">The sequence shown here is derived from an EMBL/GenBank/DDBJ whole genome shotgun (WGS) entry which is preliminary data.</text>
</comment>
<dbReference type="PIRSF" id="PIRSF007519">
    <property type="entry name" value="Protease_InhA"/>
    <property type="match status" value="1"/>
</dbReference>
<proteinExistence type="predicted"/>
<evidence type="ECO:0000256" key="10">
    <source>
        <dbReference type="SAM" id="SignalP"/>
    </source>
</evidence>
<gene>
    <name evidence="13" type="ORF">KCG35_10055</name>
</gene>
<keyword evidence="3" id="KW-0964">Secreted</keyword>
<keyword evidence="14" id="KW-1185">Reference proteome</keyword>
<sequence>MSQKRVMTSLLAGSFLFSTLAVGKPVSHVQPFDLPLADNDKLINMLKKSGKLSANATAQEEKKALSKYLADKKVQFNSLPPGEWADLANKRSATQKQRAKNFSTSQNNLNDRIFTDQLTPIKPETYNGSVTSDRILAILIDFPDYLHNTVTSESTDMYYDDYHRQHYQDLLFSPKGYDGPNGENLLSMRQFYKAQSGNSYAVNGNVVGWYTASKSARHYGANANSQGARELVREALEAAGKEIDLSWFDQEDRYDYDNDGNYREPDGVIDHLMIFHASVGEEAGGGDLGEDAIWSHRWDLGDVFVIPGSTNNSSDRYEGKMAAYDYTIQPIDAAAGVTSHEYGHDLGLPDEYDTEYSGKGEPVSYWSIMSSGSWAGMIPGTEPTGFSPYAREFLQANVGGNWLKGTSIDVDTITPWGMTFFLDQASSKGTHNDYLRINVPDKRIHITAPASGHYAYYSDRGDNLNNTMTISLPLTKTNQPKLIFKTWYEIEEGYDYARVLVDGKPIAGNITVDFDPNGIGFGIGVTGSSGGWIDAEFDLSQFAGHTVTLTFNYMTDSGVTRPGWFVDDIQVIDGSNVILSDNVESDSAFEMTGFRKDPGYLLAKNYYLLEWRNHDGVDMGLAHINRGKGLMSFDPGLVVWYVDHSHTDNWVGIHPGEGFLGVVDQDQSVVYWQDGTVAETRYQLKDAAFGYNLQSALSIERKGKVITDQSRYSDPVFFDRLRYINDTIPDAGKKLPELGLTFEVTGQSEDQTVGRIMLRRFDDNLWGSSK</sequence>
<dbReference type="Proteomes" id="UP000690515">
    <property type="component" value="Unassembled WGS sequence"/>
</dbReference>
<feature type="domain" description="Immune inhibitor A-like metallopeptidase VEG" evidence="12">
    <location>
        <begin position="603"/>
        <end position="755"/>
    </location>
</feature>
<dbReference type="InterPro" id="IPR012300">
    <property type="entry name" value="Pept_M6_InhA"/>
</dbReference>
<keyword evidence="7" id="KW-0378">Hydrolase</keyword>
<dbReference type="RefSeq" id="WP_215819562.1">
    <property type="nucleotide sequence ID" value="NZ_JAGSOY010000019.1"/>
</dbReference>
<name>A0ABS5ZBG6_9GAMM</name>
<dbReference type="Pfam" id="PF05547">
    <property type="entry name" value="Peptidase_M6"/>
    <property type="match status" value="1"/>
</dbReference>
<feature type="domain" description="Peptidase M6-like" evidence="11">
    <location>
        <begin position="125"/>
        <end position="403"/>
    </location>
</feature>
<dbReference type="NCBIfam" id="TIGR03296">
    <property type="entry name" value="M6dom_TIGR03296"/>
    <property type="match status" value="1"/>
</dbReference>
<dbReference type="InterPro" id="IPR008757">
    <property type="entry name" value="Peptidase_M6-like_domain"/>
</dbReference>
<evidence type="ECO:0000313" key="14">
    <source>
        <dbReference type="Proteomes" id="UP000690515"/>
    </source>
</evidence>
<evidence type="ECO:0000256" key="8">
    <source>
        <dbReference type="ARBA" id="ARBA00022833"/>
    </source>
</evidence>
<dbReference type="PANTHER" id="PTHR13062:SF12">
    <property type="entry name" value="ALPHA-2-MACROGLOBULIN DOMAIN-CONTAINING PROTEIN"/>
    <property type="match status" value="1"/>
</dbReference>
<dbReference type="PANTHER" id="PTHR13062">
    <property type="entry name" value="COLLAGENASE"/>
    <property type="match status" value="1"/>
</dbReference>
<evidence type="ECO:0000256" key="4">
    <source>
        <dbReference type="ARBA" id="ARBA00022670"/>
    </source>
</evidence>
<evidence type="ECO:0000256" key="2">
    <source>
        <dbReference type="ARBA" id="ARBA00004613"/>
    </source>
</evidence>
<evidence type="ECO:0000259" key="11">
    <source>
        <dbReference type="Pfam" id="PF05547"/>
    </source>
</evidence>
<dbReference type="InterPro" id="IPR048665">
    <property type="entry name" value="InhA-like_VEG"/>
</dbReference>
<evidence type="ECO:0000256" key="5">
    <source>
        <dbReference type="ARBA" id="ARBA00022723"/>
    </source>
</evidence>
<feature type="chain" id="PRO_5045524672" evidence="10">
    <location>
        <begin position="24"/>
        <end position="770"/>
    </location>
</feature>
<comment type="cofactor">
    <cofactor evidence="1">
        <name>Zn(2+)</name>
        <dbReference type="ChEBI" id="CHEBI:29105"/>
    </cofactor>
</comment>
<accession>A0ABS5ZBG6</accession>
<protein>
    <submittedName>
        <fullName evidence="13">Immune inhibitor A</fullName>
    </submittedName>
</protein>
<dbReference type="Pfam" id="PF20774">
    <property type="entry name" value="InhA-like_VEG"/>
    <property type="match status" value="1"/>
</dbReference>
<evidence type="ECO:0000256" key="6">
    <source>
        <dbReference type="ARBA" id="ARBA00022729"/>
    </source>
</evidence>
<reference evidence="13 14" key="1">
    <citation type="submission" date="2021-04" db="EMBL/GenBank/DDBJ databases">
        <authorList>
            <person name="Pira H."/>
            <person name="Risdian C."/>
            <person name="Wink J."/>
        </authorList>
    </citation>
    <scope>NUCLEOTIDE SEQUENCE [LARGE SCALE GENOMIC DNA]</scope>
    <source>
        <strain evidence="13 14">WH53</strain>
    </source>
</reference>
<organism evidence="13 14">
    <name type="scientific">Zooshikella harenae</name>
    <dbReference type="NCBI Taxonomy" id="2827238"/>
    <lineage>
        <taxon>Bacteria</taxon>
        <taxon>Pseudomonadati</taxon>
        <taxon>Pseudomonadota</taxon>
        <taxon>Gammaproteobacteria</taxon>
        <taxon>Oceanospirillales</taxon>
        <taxon>Zooshikellaceae</taxon>
        <taxon>Zooshikella</taxon>
    </lineage>
</organism>
<keyword evidence="5" id="KW-0479">Metal-binding</keyword>